<evidence type="ECO:0000256" key="3">
    <source>
        <dbReference type="ARBA" id="ARBA00022840"/>
    </source>
</evidence>
<dbReference type="InterPro" id="IPR027417">
    <property type="entry name" value="P-loop_NTPase"/>
</dbReference>
<dbReference type="eggNOG" id="COG1116">
    <property type="taxonomic scope" value="Bacteria"/>
</dbReference>
<dbReference type="EMBL" id="CM001441">
    <property type="protein sequence ID" value="EHQ89779.1"/>
    <property type="molecule type" value="Genomic_DNA"/>
</dbReference>
<dbReference type="GO" id="GO:0016887">
    <property type="term" value="F:ATP hydrolysis activity"/>
    <property type="evidence" value="ECO:0007669"/>
    <property type="project" value="InterPro"/>
</dbReference>
<evidence type="ECO:0000256" key="1">
    <source>
        <dbReference type="ARBA" id="ARBA00022448"/>
    </source>
</evidence>
<evidence type="ECO:0000259" key="4">
    <source>
        <dbReference type="PROSITE" id="PS50893"/>
    </source>
</evidence>
<dbReference type="PROSITE" id="PS00211">
    <property type="entry name" value="ABC_TRANSPORTER_1"/>
    <property type="match status" value="1"/>
</dbReference>
<dbReference type="Gene3D" id="3.40.50.300">
    <property type="entry name" value="P-loop containing nucleotide triphosphate hydrolases"/>
    <property type="match status" value="1"/>
</dbReference>
<proteinExistence type="predicted"/>
<sequence>MSYAINEVSKNFNQLEVLKDFNMEIVEHKVTCILGPSGCGKTTLLNLLSGILESDSGSISGFQSKTISYLFQEPRLLSWKTTAQNVEYILKDCMSAPERKAIVEKVLTMVQLWEYKDYYTDKISGGMQQRLAIARAFAYPAEILLMDEPFKSLDLEIKLSLFRCFHDLWKLDQRTVVLVTHDIHDALILGDEIYILSKKPTTVREKIINNVPHKCRNLKDKQTLLLEERLYGMLA</sequence>
<dbReference type="OrthoDB" id="9801958at2"/>
<dbReference type="InterPro" id="IPR003439">
    <property type="entry name" value="ABC_transporter-like_ATP-bd"/>
</dbReference>
<name>H5Y4P3_9FIRM</name>
<dbReference type="InterPro" id="IPR050093">
    <property type="entry name" value="ABC_SmlMolc_Importer"/>
</dbReference>
<accession>H5Y4P3</accession>
<feature type="domain" description="ABC transporter" evidence="4">
    <location>
        <begin position="3"/>
        <end position="223"/>
    </location>
</feature>
<dbReference type="HOGENOM" id="CLU_000604_1_22_9"/>
<organism evidence="5 6">
    <name type="scientific">Desulfosporosinus youngiae DSM 17734</name>
    <dbReference type="NCBI Taxonomy" id="768710"/>
    <lineage>
        <taxon>Bacteria</taxon>
        <taxon>Bacillati</taxon>
        <taxon>Bacillota</taxon>
        <taxon>Clostridia</taxon>
        <taxon>Eubacteriales</taxon>
        <taxon>Desulfitobacteriaceae</taxon>
        <taxon>Desulfosporosinus</taxon>
    </lineage>
</organism>
<gene>
    <name evidence="5" type="ORF">DesyoDRAFT_2724</name>
</gene>
<protein>
    <submittedName>
        <fullName evidence="5">ABC-type nitrate/sulfonate/bicarbonate transport system, ATPase component</fullName>
    </submittedName>
</protein>
<dbReference type="InterPro" id="IPR003593">
    <property type="entry name" value="AAA+_ATPase"/>
</dbReference>
<dbReference type="PANTHER" id="PTHR42781:SF8">
    <property type="entry name" value="BICARBONATE TRANSPORT ATP-BINDING PROTEIN CMPC"/>
    <property type="match status" value="1"/>
</dbReference>
<dbReference type="RefSeq" id="WP_007783821.1">
    <property type="nucleotide sequence ID" value="NZ_CM001441.1"/>
</dbReference>
<reference evidence="5 6" key="1">
    <citation type="submission" date="2011-11" db="EMBL/GenBank/DDBJ databases">
        <title>The Noncontiguous Finished genome of Desulfosporosinus youngiae DSM 17734.</title>
        <authorList>
            <consortium name="US DOE Joint Genome Institute (JGI-PGF)"/>
            <person name="Lucas S."/>
            <person name="Han J."/>
            <person name="Lapidus A."/>
            <person name="Cheng J.-F."/>
            <person name="Goodwin L."/>
            <person name="Pitluck S."/>
            <person name="Peters L."/>
            <person name="Ovchinnikova G."/>
            <person name="Lu M."/>
            <person name="Land M.L."/>
            <person name="Hauser L."/>
            <person name="Pester M."/>
            <person name="Spring S."/>
            <person name="Ollivier B."/>
            <person name="Rattei T."/>
            <person name="Klenk H.-P."/>
            <person name="Wagner M."/>
            <person name="Loy A."/>
            <person name="Woyke T.J."/>
        </authorList>
    </citation>
    <scope>NUCLEOTIDE SEQUENCE [LARGE SCALE GENOMIC DNA]</scope>
    <source>
        <strain evidence="5 6">DSM 17734</strain>
    </source>
</reference>
<dbReference type="SMART" id="SM00382">
    <property type="entry name" value="AAA"/>
    <property type="match status" value="1"/>
</dbReference>
<dbReference type="PROSITE" id="PS50893">
    <property type="entry name" value="ABC_TRANSPORTER_2"/>
    <property type="match status" value="1"/>
</dbReference>
<keyword evidence="3" id="KW-0067">ATP-binding</keyword>
<keyword evidence="1" id="KW-0813">Transport</keyword>
<dbReference type="GO" id="GO:0005524">
    <property type="term" value="F:ATP binding"/>
    <property type="evidence" value="ECO:0007669"/>
    <property type="project" value="UniProtKB-KW"/>
</dbReference>
<dbReference type="STRING" id="768710.DesyoDRAFT_2724"/>
<dbReference type="Proteomes" id="UP000005104">
    <property type="component" value="Chromosome"/>
</dbReference>
<evidence type="ECO:0000256" key="2">
    <source>
        <dbReference type="ARBA" id="ARBA00022741"/>
    </source>
</evidence>
<dbReference type="InterPro" id="IPR017871">
    <property type="entry name" value="ABC_transporter-like_CS"/>
</dbReference>
<evidence type="ECO:0000313" key="6">
    <source>
        <dbReference type="Proteomes" id="UP000005104"/>
    </source>
</evidence>
<keyword evidence="2" id="KW-0547">Nucleotide-binding</keyword>
<dbReference type="AlphaFoldDB" id="H5Y4P3"/>
<dbReference type="Pfam" id="PF00005">
    <property type="entry name" value="ABC_tran"/>
    <property type="match status" value="1"/>
</dbReference>
<dbReference type="PANTHER" id="PTHR42781">
    <property type="entry name" value="SPERMIDINE/PUTRESCINE IMPORT ATP-BINDING PROTEIN POTA"/>
    <property type="match status" value="1"/>
</dbReference>
<keyword evidence="6" id="KW-1185">Reference proteome</keyword>
<dbReference type="SUPFAM" id="SSF52540">
    <property type="entry name" value="P-loop containing nucleoside triphosphate hydrolases"/>
    <property type="match status" value="1"/>
</dbReference>
<evidence type="ECO:0000313" key="5">
    <source>
        <dbReference type="EMBL" id="EHQ89779.1"/>
    </source>
</evidence>